<protein>
    <submittedName>
        <fullName evidence="4">Ribosomal protein S3</fullName>
    </submittedName>
</protein>
<evidence type="ECO:0000256" key="3">
    <source>
        <dbReference type="ARBA" id="ARBA00023274"/>
    </source>
</evidence>
<dbReference type="InterPro" id="IPR036419">
    <property type="entry name" value="Ribosomal_S3_C_sf"/>
</dbReference>
<dbReference type="Gene3D" id="3.30.1140.32">
    <property type="entry name" value="Ribosomal protein S3, C-terminal domain"/>
    <property type="match status" value="1"/>
</dbReference>
<keyword evidence="3" id="KW-0687">Ribonucleoprotein</keyword>
<reference evidence="4" key="1">
    <citation type="journal article" date="2016" name="Phycologia">
        <title>Complete mitochondrial genome, genetic diversity and molecular phylogeny of Gracilaria salicornia (Rhodophyta: Gracilariaceae).</title>
        <authorList>
            <person name="Song S.-L."/>
            <person name="Yong H.-S."/>
            <person name="Lim P.-E."/>
            <person name="Ng P.-K."/>
            <person name="Phang S.-M."/>
        </authorList>
    </citation>
    <scope>NUCLEOTIDE SEQUENCE</scope>
    <source>
        <strain evidence="4">GS1</strain>
    </source>
</reference>
<dbReference type="EMBL" id="KT373903">
    <property type="protein sequence ID" value="AMR57147.1"/>
    <property type="molecule type" value="Genomic_DNA"/>
</dbReference>
<accession>A0A172JFY2</accession>
<dbReference type="GO" id="GO:0005840">
    <property type="term" value="C:ribosome"/>
    <property type="evidence" value="ECO:0007669"/>
    <property type="project" value="UniProtKB-KW"/>
</dbReference>
<dbReference type="GO" id="GO:1990904">
    <property type="term" value="C:ribonucleoprotein complex"/>
    <property type="evidence" value="ECO:0007669"/>
    <property type="project" value="UniProtKB-KW"/>
</dbReference>
<sequence length="231" mass="27533">MARKVNPISLRLGLTQVWNLTIQNYGKLNYCYMSSFLQYWRTRNIIAKILKFNKFLINDKELWYINNTLFLNIYMVELVKKHSDMYLFLIKELSKLVCKWFSLKVDLRIYKRISWMTTSNLMLSYVSYLFDENRNLNKILWQVCTFLKKHLHKGKVVYSTKGIRIAYLKGFKIRLVGRFDNTKSQMAKSIQQGSGSLSLLSLKNQVEYMQKNLHTKLGSCGLQIWLFYEIN</sequence>
<evidence type="ECO:0000256" key="1">
    <source>
        <dbReference type="ARBA" id="ARBA00010761"/>
    </source>
</evidence>
<evidence type="ECO:0000313" key="4">
    <source>
        <dbReference type="EMBL" id="AMR57147.1"/>
    </source>
</evidence>
<geneLocation type="mitochondrion" evidence="4"/>
<dbReference type="AlphaFoldDB" id="A0A172JFY2"/>
<evidence type="ECO:0000256" key="2">
    <source>
        <dbReference type="ARBA" id="ARBA00022980"/>
    </source>
</evidence>
<dbReference type="SUPFAM" id="SSF54821">
    <property type="entry name" value="Ribosomal protein S3 C-terminal domain"/>
    <property type="match status" value="1"/>
</dbReference>
<gene>
    <name evidence="4" type="primary">rps3</name>
</gene>
<name>A0A172JFY2_9FLOR</name>
<comment type="similarity">
    <text evidence="1">Belongs to the universal ribosomal protein uS3 family.</text>
</comment>
<organism evidence="4">
    <name type="scientific">Gracilaria salicornia</name>
    <dbReference type="NCBI Taxonomy" id="172968"/>
    <lineage>
        <taxon>Eukaryota</taxon>
        <taxon>Rhodophyta</taxon>
        <taxon>Florideophyceae</taxon>
        <taxon>Rhodymeniophycidae</taxon>
        <taxon>Gracilariales</taxon>
        <taxon>Gracilariaceae</taxon>
        <taxon>Gracilaria</taxon>
    </lineage>
</organism>
<keyword evidence="4" id="KW-0496">Mitochondrion</keyword>
<keyword evidence="2 4" id="KW-0689">Ribosomal protein</keyword>
<proteinExistence type="inferred from homology"/>